<protein>
    <recommendedName>
        <fullName evidence="17">Cytochrome P450</fullName>
    </recommendedName>
</protein>
<dbReference type="InterPro" id="IPR017972">
    <property type="entry name" value="Cyt_P450_CS"/>
</dbReference>
<evidence type="ECO:0000256" key="15">
    <source>
        <dbReference type="RuleBase" id="RU000461"/>
    </source>
</evidence>
<evidence type="ECO:0000256" key="9">
    <source>
        <dbReference type="ARBA" id="ARBA00022848"/>
    </source>
</evidence>
<dbReference type="EMBL" id="OD569109">
    <property type="protein sequence ID" value="CAD7447670.1"/>
    <property type="molecule type" value="Genomic_DNA"/>
</dbReference>
<keyword evidence="6 14" id="KW-0349">Heme</keyword>
<dbReference type="GO" id="GO:0006082">
    <property type="term" value="P:organic acid metabolic process"/>
    <property type="evidence" value="ECO:0007669"/>
    <property type="project" value="TreeGrafter"/>
</dbReference>
<organism evidence="16">
    <name type="scientific">Timema bartmani</name>
    <dbReference type="NCBI Taxonomy" id="61472"/>
    <lineage>
        <taxon>Eukaryota</taxon>
        <taxon>Metazoa</taxon>
        <taxon>Ecdysozoa</taxon>
        <taxon>Arthropoda</taxon>
        <taxon>Hexapoda</taxon>
        <taxon>Insecta</taxon>
        <taxon>Pterygota</taxon>
        <taxon>Neoptera</taxon>
        <taxon>Polyneoptera</taxon>
        <taxon>Phasmatodea</taxon>
        <taxon>Timematodea</taxon>
        <taxon>Timematoidea</taxon>
        <taxon>Timematidae</taxon>
        <taxon>Timema</taxon>
    </lineage>
</organism>
<dbReference type="GO" id="GO:0008395">
    <property type="term" value="F:steroid hydroxylase activity"/>
    <property type="evidence" value="ECO:0007669"/>
    <property type="project" value="TreeGrafter"/>
</dbReference>
<dbReference type="InterPro" id="IPR001128">
    <property type="entry name" value="Cyt_P450"/>
</dbReference>
<evidence type="ECO:0000256" key="14">
    <source>
        <dbReference type="PIRSR" id="PIRSR602401-1"/>
    </source>
</evidence>
<dbReference type="SUPFAM" id="SSF48264">
    <property type="entry name" value="Cytochrome P450"/>
    <property type="match status" value="1"/>
</dbReference>
<comment type="cofactor">
    <cofactor evidence="1 14">
        <name>heme</name>
        <dbReference type="ChEBI" id="CHEBI:30413"/>
    </cofactor>
</comment>
<dbReference type="InterPro" id="IPR036396">
    <property type="entry name" value="Cyt_P450_sf"/>
</dbReference>
<keyword evidence="11 14" id="KW-0408">Iron</keyword>
<accession>A0A7R9F6F2</accession>
<evidence type="ECO:0000256" key="2">
    <source>
        <dbReference type="ARBA" id="ARBA00003690"/>
    </source>
</evidence>
<dbReference type="PRINTS" id="PR00463">
    <property type="entry name" value="EP450I"/>
</dbReference>
<evidence type="ECO:0000256" key="13">
    <source>
        <dbReference type="ARBA" id="ARBA00023136"/>
    </source>
</evidence>
<comment type="similarity">
    <text evidence="5 15">Belongs to the cytochrome P450 family.</text>
</comment>
<evidence type="ECO:0000256" key="10">
    <source>
        <dbReference type="ARBA" id="ARBA00023002"/>
    </source>
</evidence>
<sequence length="349" mass="39530">MESIMHEEVDELTAHLKSSEITEISGLFNIPVLNVLWCVMAGKRFSHGDKEFKDILERLFKAFRSGDPSGGIINIYPALRHIMPKSSGYSIVKETNNGSQQLLKKIIEEHEKTLDTNNPRDFIDVYIIEQRLQKTVENSTFSTEGLIVTCMDLFGAGAESVSNTLGFCLLYMVLHPQIQEKVQEELDRVVGRSRKVSLEDRASLPFTEAVLSEVSRINTIAPVCPPHRATKDSYFDGQFIPKDTILIISLWSLLHDKDHWGDPEVFRPQRFIDSDGKFVKDEWLTPFGIGKRFCMGEPLARNSLFIFFSCVLQEFSFSLPEGEPSPSTQALPGFTTAPQPFMVKITHRL</sequence>
<dbReference type="GO" id="GO:0005789">
    <property type="term" value="C:endoplasmic reticulum membrane"/>
    <property type="evidence" value="ECO:0007669"/>
    <property type="project" value="UniProtKB-SubCell"/>
</dbReference>
<proteinExistence type="inferred from homology"/>
<keyword evidence="10 15" id="KW-0560">Oxidoreductase</keyword>
<dbReference type="PRINTS" id="PR00385">
    <property type="entry name" value="P450"/>
</dbReference>
<dbReference type="GO" id="GO:0006805">
    <property type="term" value="P:xenobiotic metabolic process"/>
    <property type="evidence" value="ECO:0007669"/>
    <property type="project" value="TreeGrafter"/>
</dbReference>
<evidence type="ECO:0000256" key="8">
    <source>
        <dbReference type="ARBA" id="ARBA00022824"/>
    </source>
</evidence>
<name>A0A7R9F6F2_9NEOP</name>
<dbReference type="InterPro" id="IPR050182">
    <property type="entry name" value="Cytochrome_P450_fam2"/>
</dbReference>
<evidence type="ECO:0000256" key="6">
    <source>
        <dbReference type="ARBA" id="ARBA00022617"/>
    </source>
</evidence>
<dbReference type="InterPro" id="IPR002401">
    <property type="entry name" value="Cyt_P450_E_grp-I"/>
</dbReference>
<reference evidence="16" key="1">
    <citation type="submission" date="2020-11" db="EMBL/GenBank/DDBJ databases">
        <authorList>
            <person name="Tran Van P."/>
        </authorList>
    </citation>
    <scope>NUCLEOTIDE SEQUENCE</scope>
</reference>
<keyword evidence="13" id="KW-0472">Membrane</keyword>
<dbReference type="Gene3D" id="1.10.630.10">
    <property type="entry name" value="Cytochrome P450"/>
    <property type="match status" value="1"/>
</dbReference>
<dbReference type="GO" id="GO:0005506">
    <property type="term" value="F:iron ion binding"/>
    <property type="evidence" value="ECO:0007669"/>
    <property type="project" value="InterPro"/>
</dbReference>
<evidence type="ECO:0008006" key="17">
    <source>
        <dbReference type="Google" id="ProtNLM"/>
    </source>
</evidence>
<evidence type="ECO:0000256" key="11">
    <source>
        <dbReference type="ARBA" id="ARBA00023004"/>
    </source>
</evidence>
<dbReference type="FunFam" id="1.10.630.10:FF:000238">
    <property type="entry name" value="Cytochrome P450 2A6"/>
    <property type="match status" value="1"/>
</dbReference>
<dbReference type="GO" id="GO:0016712">
    <property type="term" value="F:oxidoreductase activity, acting on paired donors, with incorporation or reduction of molecular oxygen, reduced flavin or flavoprotein as one donor, and incorporation of one atom of oxygen"/>
    <property type="evidence" value="ECO:0007669"/>
    <property type="project" value="TreeGrafter"/>
</dbReference>
<dbReference type="PANTHER" id="PTHR24300">
    <property type="entry name" value="CYTOCHROME P450 508A4-RELATED"/>
    <property type="match status" value="1"/>
</dbReference>
<keyword evidence="9" id="KW-0492">Microsome</keyword>
<dbReference type="PANTHER" id="PTHR24300:SF376">
    <property type="entry name" value="CYTOCHROME P450 15A1"/>
    <property type="match status" value="1"/>
</dbReference>
<evidence type="ECO:0000256" key="1">
    <source>
        <dbReference type="ARBA" id="ARBA00001971"/>
    </source>
</evidence>
<evidence type="ECO:0000256" key="7">
    <source>
        <dbReference type="ARBA" id="ARBA00022723"/>
    </source>
</evidence>
<keyword evidence="8" id="KW-0256">Endoplasmic reticulum</keyword>
<comment type="function">
    <text evidence="2">May be involved in the metabolism of insect hormones and in the breakdown of synthetic insecticides.</text>
</comment>
<feature type="binding site" description="axial binding residue" evidence="14">
    <location>
        <position position="294"/>
    </location>
    <ligand>
        <name>heme</name>
        <dbReference type="ChEBI" id="CHEBI:30413"/>
    </ligand>
    <ligandPart>
        <name>Fe</name>
        <dbReference type="ChEBI" id="CHEBI:18248"/>
    </ligandPart>
</feature>
<keyword evidence="7 14" id="KW-0479">Metal-binding</keyword>
<evidence type="ECO:0000256" key="4">
    <source>
        <dbReference type="ARBA" id="ARBA00004406"/>
    </source>
</evidence>
<dbReference type="PROSITE" id="PS00086">
    <property type="entry name" value="CYTOCHROME_P450"/>
    <property type="match status" value="1"/>
</dbReference>
<evidence type="ECO:0000256" key="12">
    <source>
        <dbReference type="ARBA" id="ARBA00023033"/>
    </source>
</evidence>
<evidence type="ECO:0000256" key="3">
    <source>
        <dbReference type="ARBA" id="ARBA00004174"/>
    </source>
</evidence>
<keyword evidence="12 15" id="KW-0503">Monooxygenase</keyword>
<dbReference type="Pfam" id="PF00067">
    <property type="entry name" value="p450"/>
    <property type="match status" value="1"/>
</dbReference>
<evidence type="ECO:0000256" key="5">
    <source>
        <dbReference type="ARBA" id="ARBA00010617"/>
    </source>
</evidence>
<gene>
    <name evidence="16" type="ORF">TBIB3V08_LOCUS9979</name>
</gene>
<dbReference type="GO" id="GO:0020037">
    <property type="term" value="F:heme binding"/>
    <property type="evidence" value="ECO:0007669"/>
    <property type="project" value="InterPro"/>
</dbReference>
<dbReference type="AlphaFoldDB" id="A0A7R9F6F2"/>
<evidence type="ECO:0000313" key="16">
    <source>
        <dbReference type="EMBL" id="CAD7447670.1"/>
    </source>
</evidence>
<comment type="subcellular location">
    <subcellularLocation>
        <location evidence="4">Endoplasmic reticulum membrane</location>
        <topology evidence="4">Peripheral membrane protein</topology>
    </subcellularLocation>
    <subcellularLocation>
        <location evidence="3">Microsome membrane</location>
        <topology evidence="3">Peripheral membrane protein</topology>
    </subcellularLocation>
</comment>